<keyword evidence="1" id="KW-0472">Membrane</keyword>
<protein>
    <submittedName>
        <fullName evidence="3">Uncharacterized protein</fullName>
    </submittedName>
</protein>
<feature type="chain" id="PRO_5004087333" evidence="2">
    <location>
        <begin position="22"/>
        <end position="81"/>
    </location>
</feature>
<reference evidence="3 4" key="1">
    <citation type="submission" date="2013-01" db="EMBL/GenBank/DDBJ databases">
        <authorList>
            <person name="Inman J."/>
            <person name="Zafar N."/>
            <person name="Lorenzi H."/>
            <person name="Caler E."/>
        </authorList>
    </citation>
    <scope>NUCLEOTIDE SEQUENCE [LARGE SCALE GENOMIC DNA]</scope>
    <source>
        <strain evidence="3 4">HM-3:IMSS</strain>
    </source>
</reference>
<keyword evidence="2" id="KW-0732">Signal</keyword>
<dbReference type="AlphaFoldDB" id="M7WKW2"/>
<gene>
    <name evidence="3" type="ORF">KM1_186880</name>
</gene>
<keyword evidence="1" id="KW-0812">Transmembrane</keyword>
<dbReference type="VEuPathDB" id="AmoebaDB:KM1_186880"/>
<proteinExistence type="predicted"/>
<keyword evidence="1" id="KW-1133">Transmembrane helix</keyword>
<evidence type="ECO:0000256" key="2">
    <source>
        <dbReference type="SAM" id="SignalP"/>
    </source>
</evidence>
<evidence type="ECO:0000256" key="1">
    <source>
        <dbReference type="SAM" id="Phobius"/>
    </source>
</evidence>
<name>M7WKW2_ENTHI</name>
<evidence type="ECO:0000313" key="4">
    <source>
        <dbReference type="Proteomes" id="UP000030780"/>
    </source>
</evidence>
<accession>M7WKW2</accession>
<organism evidence="3 4">
    <name type="scientific">Entamoeba histolytica HM-3:IMSS</name>
    <dbReference type="NCBI Taxonomy" id="885315"/>
    <lineage>
        <taxon>Eukaryota</taxon>
        <taxon>Amoebozoa</taxon>
        <taxon>Evosea</taxon>
        <taxon>Archamoebae</taxon>
        <taxon>Mastigamoebida</taxon>
        <taxon>Entamoebidae</taxon>
        <taxon>Entamoeba</taxon>
    </lineage>
</organism>
<evidence type="ECO:0000313" key="3">
    <source>
        <dbReference type="EMBL" id="EMS12044.1"/>
    </source>
</evidence>
<dbReference type="Proteomes" id="UP000030780">
    <property type="component" value="Unassembled WGS sequence"/>
</dbReference>
<dbReference type="PANTHER" id="PTHR34730">
    <property type="entry name" value="UNNAMED PRODUCT"/>
    <property type="match status" value="1"/>
</dbReference>
<dbReference type="PANTHER" id="PTHR34730:SF1">
    <property type="entry name" value="PARAQUAT-INDUCIBLE PROTEIN A"/>
    <property type="match status" value="1"/>
</dbReference>
<feature type="transmembrane region" description="Helical" evidence="1">
    <location>
        <begin position="51"/>
        <end position="73"/>
    </location>
</feature>
<dbReference type="EMBL" id="KB638568">
    <property type="protein sequence ID" value="EMS12044.1"/>
    <property type="molecule type" value="Genomic_DNA"/>
</dbReference>
<feature type="signal peptide" evidence="2">
    <location>
        <begin position="1"/>
        <end position="21"/>
    </location>
</feature>
<sequence length="81" mass="8996">MTFLILLNIALLNASNTSTRATVNTYISIGNSQVITMPVSDFRLMNSVEDMWTAGLSTLPVLIMVFSGIWHYAKLVILLFT</sequence>